<dbReference type="EMBL" id="KN831963">
    <property type="protein sequence ID" value="KIO06442.1"/>
    <property type="molecule type" value="Genomic_DNA"/>
</dbReference>
<feature type="region of interest" description="Disordered" evidence="8">
    <location>
        <begin position="327"/>
        <end position="433"/>
    </location>
</feature>
<keyword evidence="4 7" id="KW-0539">Nucleus</keyword>
<keyword evidence="10" id="KW-1185">Reference proteome</keyword>
<dbReference type="PANTHER" id="PTHR17039">
    <property type="entry name" value="U3 SMALL NUCLEOLAR RIBONUCLEOPROTEIN PROTEIN MPP10"/>
    <property type="match status" value="1"/>
</dbReference>
<comment type="function">
    <text evidence="7">Involved in nucleolar processing of pre-18S ribosomal RNA.</text>
</comment>
<evidence type="ECO:0000313" key="9">
    <source>
        <dbReference type="EMBL" id="KIO06442.1"/>
    </source>
</evidence>
<dbReference type="OrthoDB" id="445326at2759"/>
<evidence type="ECO:0000256" key="2">
    <source>
        <dbReference type="ARBA" id="ARBA00022517"/>
    </source>
</evidence>
<feature type="region of interest" description="Disordered" evidence="8">
    <location>
        <begin position="72"/>
        <end position="100"/>
    </location>
</feature>
<sequence>MAGEQIAPLPPPLQGLSVFIDTQPESLAHENSELQGLALRAAKYVFDWAVQTESASWPHIARLLNTLTDVEPPQTRSAAKRKSSHVLPDEPQKKKNRVSQLETPIPSLFVDRMSIEQIWEQLDLRGARVCEHLQILEGDGEGGDGDENEDGESEFDEEESDEEEEDLLEESGDDGEEDDSSLPGEEDVTELQEESSEEEKEDEDRPSSMFDVIRKKPTASKAGTHSELDDGFFDLHEFNAETDQAEAKSVSKGRLHRDSDSDGSGTESDVDLFEAVDDAMDEEDLEEDYFYKDFFDVPRSSNLRRTTSASKPSKVRFHDQVKVKKIKARGKGLPVSAMMYEEDDEDDEDFVPEDDDSNDEEMYVEVSDDEEEEDEEGDEDEDEDEEEGEEDEEEEDVQTEDGTRLAIERMKDDLFAEDEEQQKDSDMTTHERRMAALREQIEQLEAENVAKKDWVLMGEASSKSRPRDSLLQEDLEFDRIAKSVPIITEEVVAGLEERIKARIKEGLFDDVVRRRPLDDKAFLPSRLFELQDTKSQQSLAQIYENDYMAAQAGTATSDRDAKLNKEHEEITKLWDGICGKLDALCNAHYVPKQPKATITTVTDVAAATLESALPTNKSVSSTLAPEEIFAPASSDPRVRSELTPAEKRALRTKQRKARKKERDLLDKSVDKFAKKKGIKQQKDAALKSLVKSGKGVTVVGKEGKKVKTAGKRKS</sequence>
<feature type="compositionally biased region" description="Acidic residues" evidence="8">
    <location>
        <begin position="138"/>
        <end position="204"/>
    </location>
</feature>
<dbReference type="Pfam" id="PF04006">
    <property type="entry name" value="Mpp10"/>
    <property type="match status" value="1"/>
</dbReference>
<dbReference type="GO" id="GO:0034457">
    <property type="term" value="C:Mpp10 complex"/>
    <property type="evidence" value="ECO:0007669"/>
    <property type="project" value="UniProtKB-UniRule"/>
</dbReference>
<keyword evidence="2 7" id="KW-0690">Ribosome biogenesis</keyword>
<feature type="region of interest" description="Disordered" evidence="8">
    <location>
        <begin position="243"/>
        <end position="271"/>
    </location>
</feature>
<dbReference type="GO" id="GO:0006364">
    <property type="term" value="P:rRNA processing"/>
    <property type="evidence" value="ECO:0007669"/>
    <property type="project" value="UniProtKB-KW"/>
</dbReference>
<proteinExistence type="inferred from homology"/>
<comment type="subcellular location">
    <subcellularLocation>
        <location evidence="1 7">Nucleus</location>
        <location evidence="1 7">Nucleolus</location>
    </subcellularLocation>
</comment>
<evidence type="ECO:0000256" key="1">
    <source>
        <dbReference type="ARBA" id="ARBA00004604"/>
    </source>
</evidence>
<comment type="similarity">
    <text evidence="6 7">Belongs to the MPP10 family.</text>
</comment>
<organism evidence="9 10">
    <name type="scientific">Pisolithus tinctorius Marx 270</name>
    <dbReference type="NCBI Taxonomy" id="870435"/>
    <lineage>
        <taxon>Eukaryota</taxon>
        <taxon>Fungi</taxon>
        <taxon>Dikarya</taxon>
        <taxon>Basidiomycota</taxon>
        <taxon>Agaricomycotina</taxon>
        <taxon>Agaricomycetes</taxon>
        <taxon>Agaricomycetidae</taxon>
        <taxon>Boletales</taxon>
        <taxon>Sclerodermatineae</taxon>
        <taxon>Pisolithaceae</taxon>
        <taxon>Pisolithus</taxon>
    </lineage>
</organism>
<dbReference type="Proteomes" id="UP000054217">
    <property type="component" value="Unassembled WGS sequence"/>
</dbReference>
<feature type="compositionally biased region" description="Basic and acidic residues" evidence="8">
    <location>
        <begin position="636"/>
        <end position="649"/>
    </location>
</feature>
<evidence type="ECO:0000256" key="4">
    <source>
        <dbReference type="ARBA" id="ARBA00023242"/>
    </source>
</evidence>
<evidence type="ECO:0000256" key="5">
    <source>
        <dbReference type="ARBA" id="ARBA00023274"/>
    </source>
</evidence>
<reference evidence="9 10" key="1">
    <citation type="submission" date="2014-04" db="EMBL/GenBank/DDBJ databases">
        <authorList>
            <consortium name="DOE Joint Genome Institute"/>
            <person name="Kuo A."/>
            <person name="Kohler A."/>
            <person name="Costa M.D."/>
            <person name="Nagy L.G."/>
            <person name="Floudas D."/>
            <person name="Copeland A."/>
            <person name="Barry K.W."/>
            <person name="Cichocki N."/>
            <person name="Veneault-Fourrey C."/>
            <person name="LaButti K."/>
            <person name="Lindquist E.A."/>
            <person name="Lipzen A."/>
            <person name="Lundell T."/>
            <person name="Morin E."/>
            <person name="Murat C."/>
            <person name="Sun H."/>
            <person name="Tunlid A."/>
            <person name="Henrissat B."/>
            <person name="Grigoriev I.V."/>
            <person name="Hibbett D.S."/>
            <person name="Martin F."/>
            <person name="Nordberg H.P."/>
            <person name="Cantor M.N."/>
            <person name="Hua S.X."/>
        </authorList>
    </citation>
    <scope>NUCLEOTIDE SEQUENCE [LARGE SCALE GENOMIC DNA]</scope>
    <source>
        <strain evidence="9 10">Marx 270</strain>
    </source>
</reference>
<dbReference type="InterPro" id="IPR012173">
    <property type="entry name" value="Mpp10"/>
</dbReference>
<evidence type="ECO:0000256" key="7">
    <source>
        <dbReference type="PIRNR" id="PIRNR017300"/>
    </source>
</evidence>
<dbReference type="STRING" id="870435.A0A0C3KA11"/>
<dbReference type="GO" id="GO:0032040">
    <property type="term" value="C:small-subunit processome"/>
    <property type="evidence" value="ECO:0007669"/>
    <property type="project" value="TreeGrafter"/>
</dbReference>
<dbReference type="PIRSF" id="PIRSF017300">
    <property type="entry name" value="snoRNP_Mpp10"/>
    <property type="match status" value="1"/>
</dbReference>
<gene>
    <name evidence="9" type="ORF">M404DRAFT_482845</name>
</gene>
<dbReference type="GO" id="GO:0005732">
    <property type="term" value="C:sno(s)RNA-containing ribonucleoprotein complex"/>
    <property type="evidence" value="ECO:0007669"/>
    <property type="project" value="UniProtKB-UniRule"/>
</dbReference>
<name>A0A0C3KA11_PISTI</name>
<dbReference type="AlphaFoldDB" id="A0A0C3KA11"/>
<keyword evidence="5 7" id="KW-0687">Ribonucleoprotein</keyword>
<accession>A0A0C3KA11</accession>
<feature type="compositionally biased region" description="Acidic residues" evidence="8">
    <location>
        <begin position="340"/>
        <end position="399"/>
    </location>
</feature>
<keyword evidence="3 7" id="KW-0698">rRNA processing</keyword>
<feature type="region of interest" description="Disordered" evidence="8">
    <location>
        <begin position="136"/>
        <end position="229"/>
    </location>
</feature>
<protein>
    <recommendedName>
        <fullName evidence="7">U3 small nucleolar ribonucleoprotein protein MPP10</fullName>
    </recommendedName>
</protein>
<feature type="compositionally biased region" description="Basic and acidic residues" evidence="8">
    <location>
        <begin position="422"/>
        <end position="433"/>
    </location>
</feature>
<reference evidence="10" key="2">
    <citation type="submission" date="2015-01" db="EMBL/GenBank/DDBJ databases">
        <title>Evolutionary Origins and Diversification of the Mycorrhizal Mutualists.</title>
        <authorList>
            <consortium name="DOE Joint Genome Institute"/>
            <consortium name="Mycorrhizal Genomics Consortium"/>
            <person name="Kohler A."/>
            <person name="Kuo A."/>
            <person name="Nagy L.G."/>
            <person name="Floudas D."/>
            <person name="Copeland A."/>
            <person name="Barry K.W."/>
            <person name="Cichocki N."/>
            <person name="Veneault-Fourrey C."/>
            <person name="LaButti K."/>
            <person name="Lindquist E.A."/>
            <person name="Lipzen A."/>
            <person name="Lundell T."/>
            <person name="Morin E."/>
            <person name="Murat C."/>
            <person name="Riley R."/>
            <person name="Ohm R."/>
            <person name="Sun H."/>
            <person name="Tunlid A."/>
            <person name="Henrissat B."/>
            <person name="Grigoriev I.V."/>
            <person name="Hibbett D.S."/>
            <person name="Martin F."/>
        </authorList>
    </citation>
    <scope>NUCLEOTIDE SEQUENCE [LARGE SCALE GENOMIC DNA]</scope>
    <source>
        <strain evidence="10">Marx 270</strain>
    </source>
</reference>
<dbReference type="FunCoup" id="A0A0C3KA11">
    <property type="interactions" value="533"/>
</dbReference>
<dbReference type="HOGENOM" id="CLU_011271_2_0_1"/>
<evidence type="ECO:0000256" key="8">
    <source>
        <dbReference type="SAM" id="MobiDB-lite"/>
    </source>
</evidence>
<evidence type="ECO:0000256" key="3">
    <source>
        <dbReference type="ARBA" id="ARBA00022552"/>
    </source>
</evidence>
<evidence type="ECO:0000313" key="10">
    <source>
        <dbReference type="Proteomes" id="UP000054217"/>
    </source>
</evidence>
<feature type="compositionally biased region" description="Basic residues" evidence="8">
    <location>
        <begin position="650"/>
        <end position="659"/>
    </location>
</feature>
<dbReference type="PANTHER" id="PTHR17039:SF0">
    <property type="entry name" value="U3 SMALL NUCLEOLAR RIBONUCLEOPROTEIN PROTEIN MPP10"/>
    <property type="match status" value="1"/>
</dbReference>
<feature type="compositionally biased region" description="Basic and acidic residues" evidence="8">
    <location>
        <begin position="401"/>
        <end position="414"/>
    </location>
</feature>
<evidence type="ECO:0000256" key="6">
    <source>
        <dbReference type="ARBA" id="ARBA00029455"/>
    </source>
</evidence>
<dbReference type="InParanoid" id="A0A0C3KA11"/>
<feature type="region of interest" description="Disordered" evidence="8">
    <location>
        <begin position="631"/>
        <end position="665"/>
    </location>
</feature>